<reference evidence="2" key="1">
    <citation type="submission" date="2018-05" db="EMBL/GenBank/DDBJ databases">
        <authorList>
            <person name="Lanie J.A."/>
            <person name="Ng W.-L."/>
            <person name="Kazmierczak K.M."/>
            <person name="Andrzejewski T.M."/>
            <person name="Davidsen T.M."/>
            <person name="Wayne K.J."/>
            <person name="Tettelin H."/>
            <person name="Glass J.I."/>
            <person name="Rusch D."/>
            <person name="Podicherti R."/>
            <person name="Tsui H.-C.T."/>
            <person name="Winkler M.E."/>
        </authorList>
    </citation>
    <scope>NUCLEOTIDE SEQUENCE</scope>
</reference>
<sequence length="67" mass="7638">VKQYGGKFLVRGGNQIRKENAKLERTVLVEFPSYEIAQSVYDGAEYQNAMQHIKNCSLRDFVISEGL</sequence>
<organism evidence="2">
    <name type="scientific">marine metagenome</name>
    <dbReference type="NCBI Taxonomy" id="408172"/>
    <lineage>
        <taxon>unclassified sequences</taxon>
        <taxon>metagenomes</taxon>
        <taxon>ecological metagenomes</taxon>
    </lineage>
</organism>
<dbReference type="AlphaFoldDB" id="A0A382UUR2"/>
<protein>
    <recommendedName>
        <fullName evidence="1">DUF1330 domain-containing protein</fullName>
    </recommendedName>
</protein>
<feature type="non-terminal residue" evidence="2">
    <location>
        <position position="1"/>
    </location>
</feature>
<dbReference type="SUPFAM" id="SSF54909">
    <property type="entry name" value="Dimeric alpha+beta barrel"/>
    <property type="match status" value="1"/>
</dbReference>
<evidence type="ECO:0000259" key="1">
    <source>
        <dbReference type="Pfam" id="PF07045"/>
    </source>
</evidence>
<gene>
    <name evidence="2" type="ORF">METZ01_LOCUS390265</name>
</gene>
<dbReference type="InterPro" id="IPR010753">
    <property type="entry name" value="DUF1330"/>
</dbReference>
<dbReference type="EMBL" id="UINC01146592">
    <property type="protein sequence ID" value="SVD37411.1"/>
    <property type="molecule type" value="Genomic_DNA"/>
</dbReference>
<dbReference type="InterPro" id="IPR011008">
    <property type="entry name" value="Dimeric_a/b-barrel"/>
</dbReference>
<name>A0A382UUR2_9ZZZZ</name>
<accession>A0A382UUR2</accession>
<dbReference type="Pfam" id="PF07045">
    <property type="entry name" value="DUF1330"/>
    <property type="match status" value="1"/>
</dbReference>
<feature type="domain" description="DUF1330" evidence="1">
    <location>
        <begin position="2"/>
        <end position="66"/>
    </location>
</feature>
<evidence type="ECO:0000313" key="2">
    <source>
        <dbReference type="EMBL" id="SVD37411.1"/>
    </source>
</evidence>
<dbReference type="Gene3D" id="3.30.70.100">
    <property type="match status" value="1"/>
</dbReference>
<proteinExistence type="predicted"/>